<feature type="transmembrane region" description="Helical" evidence="1">
    <location>
        <begin position="556"/>
        <end position="576"/>
    </location>
</feature>
<feature type="transmembrane region" description="Helical" evidence="1">
    <location>
        <begin position="613"/>
        <end position="632"/>
    </location>
</feature>
<dbReference type="EMBL" id="MBEW02000007">
    <property type="protein sequence ID" value="RDY21444.1"/>
    <property type="molecule type" value="Genomic_DNA"/>
</dbReference>
<organism evidence="2 3">
    <name type="scientific">Criibacterium bergeronii</name>
    <dbReference type="NCBI Taxonomy" id="1871336"/>
    <lineage>
        <taxon>Bacteria</taxon>
        <taxon>Bacillati</taxon>
        <taxon>Bacillota</taxon>
        <taxon>Clostridia</taxon>
        <taxon>Peptostreptococcales</taxon>
        <taxon>Filifactoraceae</taxon>
        <taxon>Criibacterium</taxon>
    </lineage>
</organism>
<accession>A0A1C0AG24</accession>
<feature type="transmembrane region" description="Helical" evidence="1">
    <location>
        <begin position="668"/>
        <end position="690"/>
    </location>
</feature>
<feature type="transmembrane region" description="Helical" evidence="1">
    <location>
        <begin position="904"/>
        <end position="924"/>
    </location>
</feature>
<comment type="caution">
    <text evidence="2">The sequence shown here is derived from an EMBL/GenBank/DDBJ whole genome shotgun (WGS) entry which is preliminary data.</text>
</comment>
<keyword evidence="1" id="KW-1133">Transmembrane helix</keyword>
<feature type="transmembrane region" description="Helical" evidence="1">
    <location>
        <begin position="872"/>
        <end position="892"/>
    </location>
</feature>
<keyword evidence="1" id="KW-0472">Membrane</keyword>
<proteinExistence type="predicted"/>
<sequence>MSTTIESLELQIQSNSTSATNGIDALSASLSKLKNAIKGGVGLSSVANQVRNLNTALNGFDESSISRIDRLSNSLSKLSSLGKIKISSSIASQLKSIGGATAILGTTDFSGLDRLGVALSPLTSIGKATGLKSVISQLGKLPKLAKTLNSINWNQFTSQIKMLSDALKPLANQLNVVSNAFNRLPSNIRRTVNATNTLPDANQRASKSYVDLWAKSRMAMNTIRLAARAIASWITESNTYVENLNLFTASMGKYAAEAKSFAEQVGEIMGIDPGEFMRNQGVFMTITEGFGVASERAYIMSKNLTQLGYDLSSFFNISFADSMQKLTSGISGELEPLRRLGYDLSQARLKAVALSLGIKKSFNDMTQAEKVQLRYYAIMTQVTKAQGDMARTLNAPANQLRILKSQLVQAARALGNIFIPALNMVLPYAIALAKVIRIIADSIANLVGFKLPEVDYSGIKVGGDAIGDLAKNADDAGDGLGKAGKKAKKLKDALLGIDELNIISENEANALDDLGDLGVGGGDLGFELPEYDFLSGVVNAKVDEIVSMIKGALSEITAVISGFLLAIGTILVVTGANIPLGLALMAVGAIGLVATIVQNWGEMTERLARTLTVITALLGGFLLAVGAILVLSGANVPLGIGLMIVGAVSLATAAIINWKFLNKDLMNALSILTSIVSGALLAVGALMVFTGANVPLGIALMLAGAVGLATAIGLNWDSMSEPMRKAIGTLEAIVGGALLTFGAILALTGANVPLGVAMIAAGAISLVSAVALNWNSLTGDLKKSIATITALVSGALIGIGAVLAFTGVATPLGISMIAAGVIGIVSTAALNWSSITEKVKKVLKEIGIAMGVSLLALGAVLAFTGVALPVGIGLMAAGATSLISGVALNWDSLTEKVKKVLKEIGIIAGAASLALGVILCLTGVGIPLGAALIAAGAGSLVSGIALNWDAIVTKVGEGLNAIANKFGEFKDWVGDKLSQAGNTISEWAGGVKEFFVKGKDGKNAIDNIADTATEWGKSFLDGLGSCFSNAKSWVSNNIVSPITKAIDKTPIPEFAIKLKNTASEWWSNAKSWWSENTKDGLSLETGVQLVKSGWNSVTSWIGNLPLVKQGIDLAKSGWKSVKDWVGDIPIVKQGIGLLKSGWQTVKGWVGNVPTLSQGISLLKSGWQNVKNWIGNIPTLSQGIGLLKSGWTTVKNWIGNIPTLSQAINLIKSGWTTVKNWVGDIPILSQGISLLKSGWTTVKNWIGNIPVISQGISLIKSGWNTVKSWIGDHIVPTGISLFKSGWTSLSSWIGDKVSVGISLFKDGWKSIKGFFGLSTGGYNTGHGFKMFAKGGYIGSDGKSGSWNSIPMYANGTSNARLHGSLFVAGEAGTEMVGHINGQTEVLNQSQIKLAMRSAVISGMAQFAGYFRAINSQIGISANAIIRSVLLNTDVLNSAIVNTGGYDPTNSLAQFVYDDSQRAYNHSLSDESMARTMKEFYREYVEPTLKEIATDTKRQADKEEQTVVQIGNRTITDAVVTQQRANGFVFAE</sequence>
<evidence type="ECO:0000313" key="3">
    <source>
        <dbReference type="Proteomes" id="UP000093352"/>
    </source>
</evidence>
<evidence type="ECO:0000256" key="1">
    <source>
        <dbReference type="SAM" id="Phobius"/>
    </source>
</evidence>
<dbReference type="STRING" id="1871336.BBG48_06455"/>
<gene>
    <name evidence="2" type="ORF">BBG48_004810</name>
</gene>
<dbReference type="RefSeq" id="WP_068913594.1">
    <property type="nucleotide sequence ID" value="NZ_MBEW02000007.1"/>
</dbReference>
<feature type="transmembrane region" description="Helical" evidence="1">
    <location>
        <begin position="754"/>
        <end position="774"/>
    </location>
</feature>
<feature type="transmembrane region" description="Helical" evidence="1">
    <location>
        <begin position="638"/>
        <end position="656"/>
    </location>
</feature>
<feature type="transmembrane region" description="Helical" evidence="1">
    <location>
        <begin position="728"/>
        <end position="748"/>
    </location>
</feature>
<reference evidence="2 3" key="1">
    <citation type="journal article" date="2016" name="Genome Announc.">
        <title>Draft Genome Sequence of Criibacterium bergeronii gen. nov., sp. nov., Strain CCRI-22567T, Isolated from a Vaginal Sample from a Woman with Bacterial Vaginosis.</title>
        <authorList>
            <person name="Maheux A.F."/>
            <person name="Berube E."/>
            <person name="Boudreau D.K."/>
            <person name="Raymond F."/>
            <person name="Corbeil J."/>
            <person name="Roy P.H."/>
            <person name="Boissinot M."/>
            <person name="Omar R.F."/>
        </authorList>
    </citation>
    <scope>NUCLEOTIDE SEQUENCE [LARGE SCALE GENOMIC DNA]</scope>
    <source>
        <strain evidence="2 3">CCRI-22567</strain>
    </source>
</reference>
<evidence type="ECO:0008006" key="4">
    <source>
        <dbReference type="Google" id="ProtNLM"/>
    </source>
</evidence>
<feature type="transmembrane region" description="Helical" evidence="1">
    <location>
        <begin position="786"/>
        <end position="806"/>
    </location>
</feature>
<feature type="transmembrane region" description="Helical" evidence="1">
    <location>
        <begin position="812"/>
        <end position="834"/>
    </location>
</feature>
<feature type="transmembrane region" description="Helical" evidence="1">
    <location>
        <begin position="846"/>
        <end position="866"/>
    </location>
</feature>
<feature type="transmembrane region" description="Helical" evidence="1">
    <location>
        <begin position="582"/>
        <end position="601"/>
    </location>
</feature>
<feature type="transmembrane region" description="Helical" evidence="1">
    <location>
        <begin position="413"/>
        <end position="433"/>
    </location>
</feature>
<protein>
    <recommendedName>
        <fullName evidence="4">Tape measure protein</fullName>
    </recommendedName>
</protein>
<feature type="transmembrane region" description="Helical" evidence="1">
    <location>
        <begin position="696"/>
        <end position="716"/>
    </location>
</feature>
<dbReference type="Proteomes" id="UP000093352">
    <property type="component" value="Unassembled WGS sequence"/>
</dbReference>
<keyword evidence="1" id="KW-0812">Transmembrane</keyword>
<keyword evidence="3" id="KW-1185">Reference proteome</keyword>
<name>A0A1C0AG24_9FIRM</name>
<evidence type="ECO:0000313" key="2">
    <source>
        <dbReference type="EMBL" id="RDY21444.1"/>
    </source>
</evidence>